<sequence>MNYIEHLEKHCGEIKGSLELEDMMEENIQFLKFENAPIDNTYTATTLGLLWRPLQFEEERFYHQELMMSVKQPEAEEDVIELLWRLTTHALETGQAFDLGEFYSMPETVFGQYGFAGVYVTAPFYFDESFFIHHGDASFDEPEHVLPVWFVPIFESEADYLEQQGMDAFDEIIDATEDELLDLTRQPLI</sequence>
<feature type="domain" description="Suppressor of fused-like" evidence="1">
    <location>
        <begin position="26"/>
        <end position="186"/>
    </location>
</feature>
<dbReference type="EMBL" id="LVVL01000001">
    <property type="protein sequence ID" value="OAN15670.1"/>
    <property type="molecule type" value="Genomic_DNA"/>
</dbReference>
<reference evidence="2 3" key="1">
    <citation type="submission" date="2016-03" db="EMBL/GenBank/DDBJ databases">
        <authorList>
            <person name="Cho S.-Y."/>
            <person name="Lim S."/>
            <person name="Kim H."/>
            <person name="Soh E.H."/>
            <person name="Moon J.S."/>
        </authorList>
    </citation>
    <scope>NUCLEOTIDE SEQUENCE [LARGE SCALE GENOMIC DNA]</scope>
    <source>
        <strain evidence="2 3">KCTC 3810</strain>
    </source>
</reference>
<evidence type="ECO:0000313" key="3">
    <source>
        <dbReference type="Proteomes" id="UP000078447"/>
    </source>
</evidence>
<evidence type="ECO:0000313" key="2">
    <source>
        <dbReference type="EMBL" id="OAN15670.1"/>
    </source>
</evidence>
<dbReference type="RefSeq" id="WP_028106483.1">
    <property type="nucleotide sequence ID" value="NZ_LVVL01000001.1"/>
</dbReference>
<dbReference type="Pfam" id="PF05076">
    <property type="entry name" value="SUFU"/>
    <property type="match status" value="1"/>
</dbReference>
<dbReference type="InterPro" id="IPR020941">
    <property type="entry name" value="SUFU-like_domain"/>
</dbReference>
<comment type="caution">
    <text evidence="2">The sequence shown here is derived from an EMBL/GenBank/DDBJ whole genome shotgun (WGS) entry which is preliminary data.</text>
</comment>
<proteinExistence type="predicted"/>
<evidence type="ECO:0000259" key="1">
    <source>
        <dbReference type="Pfam" id="PF05076"/>
    </source>
</evidence>
<organism evidence="2 3">
    <name type="scientific">Exiguobacterium undae</name>
    <dbReference type="NCBI Taxonomy" id="169177"/>
    <lineage>
        <taxon>Bacteria</taxon>
        <taxon>Bacillati</taxon>
        <taxon>Bacillota</taxon>
        <taxon>Bacilli</taxon>
        <taxon>Bacillales</taxon>
        <taxon>Bacillales Family XII. Incertae Sedis</taxon>
        <taxon>Exiguobacterium</taxon>
    </lineage>
</organism>
<gene>
    <name evidence="2" type="ORF">A3783_06975</name>
</gene>
<protein>
    <recommendedName>
        <fullName evidence="1">Suppressor of fused-like domain-containing protein</fullName>
    </recommendedName>
</protein>
<keyword evidence="3" id="KW-1185">Reference proteome</keyword>
<dbReference type="Proteomes" id="UP000078447">
    <property type="component" value="Unassembled WGS sequence"/>
</dbReference>
<name>A0ABX2VCU5_9BACL</name>
<accession>A0ABX2VCU5</accession>